<organism evidence="1 2">
    <name type="scientific">Aromia moschata</name>
    <dbReference type="NCBI Taxonomy" id="1265417"/>
    <lineage>
        <taxon>Eukaryota</taxon>
        <taxon>Metazoa</taxon>
        <taxon>Ecdysozoa</taxon>
        <taxon>Arthropoda</taxon>
        <taxon>Hexapoda</taxon>
        <taxon>Insecta</taxon>
        <taxon>Pterygota</taxon>
        <taxon>Neoptera</taxon>
        <taxon>Endopterygota</taxon>
        <taxon>Coleoptera</taxon>
        <taxon>Polyphaga</taxon>
        <taxon>Cucujiformia</taxon>
        <taxon>Chrysomeloidea</taxon>
        <taxon>Cerambycidae</taxon>
        <taxon>Cerambycinae</taxon>
        <taxon>Callichromatini</taxon>
        <taxon>Aromia</taxon>
    </lineage>
</organism>
<dbReference type="PANTHER" id="PTHR33939:SF1">
    <property type="entry name" value="DUF4371 DOMAIN-CONTAINING PROTEIN"/>
    <property type="match status" value="1"/>
</dbReference>
<protein>
    <submittedName>
        <fullName evidence="1">Uncharacterized protein</fullName>
    </submittedName>
</protein>
<sequence>MINNVIKDNCRIHINLQGTRLFYSIQYWLNNKNIPFEDNQLKIQLLEVARLHKEKYVKYAVDKTAAVHGITVIRLLYHYELNPTELIWAQVKCDVGGNLRCHIESWQKCIGHVLKEEERVCDLDTRSEVLIEPLVIDRSNLLLLCGTVTTIPDNCPRIVLWDWEDTAIISWINLSLNLNSYQDNLQC</sequence>
<comment type="caution">
    <text evidence="1">The sequence shown here is derived from an EMBL/GenBank/DDBJ whole genome shotgun (WGS) entry which is preliminary data.</text>
</comment>
<dbReference type="EMBL" id="JAPWTK010000575">
    <property type="protein sequence ID" value="KAJ8938219.1"/>
    <property type="molecule type" value="Genomic_DNA"/>
</dbReference>
<dbReference type="Proteomes" id="UP001162162">
    <property type="component" value="Unassembled WGS sequence"/>
</dbReference>
<proteinExistence type="predicted"/>
<dbReference type="AlphaFoldDB" id="A0AAV8XHX7"/>
<evidence type="ECO:0000313" key="2">
    <source>
        <dbReference type="Proteomes" id="UP001162162"/>
    </source>
</evidence>
<dbReference type="PANTHER" id="PTHR33939">
    <property type="entry name" value="PROTEIN CBG22215"/>
    <property type="match status" value="1"/>
</dbReference>
<accession>A0AAV8XHX7</accession>
<evidence type="ECO:0000313" key="1">
    <source>
        <dbReference type="EMBL" id="KAJ8938219.1"/>
    </source>
</evidence>
<keyword evidence="2" id="KW-1185">Reference proteome</keyword>
<name>A0AAV8XHX7_9CUCU</name>
<reference evidence="1" key="1">
    <citation type="journal article" date="2023" name="Insect Mol. Biol.">
        <title>Genome sequencing provides insights into the evolution of gene families encoding plant cell wall-degrading enzymes in longhorned beetles.</title>
        <authorList>
            <person name="Shin N.R."/>
            <person name="Okamura Y."/>
            <person name="Kirsch R."/>
            <person name="Pauchet Y."/>
        </authorList>
    </citation>
    <scope>NUCLEOTIDE SEQUENCE</scope>
    <source>
        <strain evidence="1">AMC_N1</strain>
    </source>
</reference>
<gene>
    <name evidence="1" type="ORF">NQ318_007641</name>
</gene>